<feature type="transmembrane region" description="Helical" evidence="8">
    <location>
        <begin position="344"/>
        <end position="362"/>
    </location>
</feature>
<keyword evidence="3 8" id="KW-0812">Transmembrane</keyword>
<evidence type="ECO:0000313" key="11">
    <source>
        <dbReference type="Proteomes" id="UP000799439"/>
    </source>
</evidence>
<dbReference type="SUPFAM" id="SSF49344">
    <property type="entry name" value="CBD9-like"/>
    <property type="match status" value="1"/>
</dbReference>
<evidence type="ECO:0000259" key="9">
    <source>
        <dbReference type="PROSITE" id="PS50939"/>
    </source>
</evidence>
<comment type="caution">
    <text evidence="10">The sequence shown here is derived from an EMBL/GenBank/DDBJ whole genome shotgun (WGS) entry which is preliminary data.</text>
</comment>
<protein>
    <submittedName>
        <fullName evidence="10">Iron reductase domain protein</fullName>
    </submittedName>
</protein>
<keyword evidence="2" id="KW-0813">Transport</keyword>
<feature type="domain" description="Cytochrome b561" evidence="9">
    <location>
        <begin position="202"/>
        <end position="400"/>
    </location>
</feature>
<evidence type="ECO:0000313" key="10">
    <source>
        <dbReference type="EMBL" id="KAF2149095.1"/>
    </source>
</evidence>
<comment type="subcellular location">
    <subcellularLocation>
        <location evidence="1">Membrane</location>
    </subcellularLocation>
</comment>
<dbReference type="OrthoDB" id="19261at2759"/>
<dbReference type="CDD" id="cd08760">
    <property type="entry name" value="Cyt_b561_FRRS1_like"/>
    <property type="match status" value="1"/>
</dbReference>
<dbReference type="AlphaFoldDB" id="A0A9P4IWP9"/>
<dbReference type="EMBL" id="ML996092">
    <property type="protein sequence ID" value="KAF2149095.1"/>
    <property type="molecule type" value="Genomic_DNA"/>
</dbReference>
<keyword evidence="4" id="KW-0249">Electron transport</keyword>
<keyword evidence="11" id="KW-1185">Reference proteome</keyword>
<sequence>MRSSKAVISLMAGSQAQNSTSTVIRTCPSKGLCYALNIPDSTAQSGSGSIYFQITSPTTNAWAAIAQGSQMAGANMFIMYQNADGSNVTVSPRTASGEVMPHHDTTAQITLLEGSGVSNGVMTANIRCDNCTAWSDGTLNLQSKSSTWLYAACPGNALMSNDLDATIAQHDPHGTFNFATTQAIGGPNSNPFTAASTNSSGSSNSSSSSGSTTVTTPPSDGSSGGSSYANLSPAAQNRLVMTHGSLATIAFVALFPLGALLMRVGNMGHIRLWIHGGIQIFAYAVFISGAGIGIYIAKNTDQLMSAHAIIGLLLLALVFFLPFSGQLHHQLYKKHGKRTIFGHMHANTGRIVILLGIINGGLGLQLADETKKSIIAYGVIAGIVGVAYIAMFVHAETRRKSNATRPVDENTKAVRH</sequence>
<evidence type="ECO:0000256" key="6">
    <source>
        <dbReference type="ARBA" id="ARBA00023136"/>
    </source>
</evidence>
<feature type="region of interest" description="Disordered" evidence="7">
    <location>
        <begin position="187"/>
        <end position="227"/>
    </location>
</feature>
<dbReference type="PANTHER" id="PTHR47797:SF1">
    <property type="entry name" value="CYTOCHROME B561 DOMAIN-CONTAINING PROTEIN-RELATED"/>
    <property type="match status" value="1"/>
</dbReference>
<dbReference type="GO" id="GO:0016020">
    <property type="term" value="C:membrane"/>
    <property type="evidence" value="ECO:0007669"/>
    <property type="project" value="UniProtKB-SubCell"/>
</dbReference>
<dbReference type="Gene3D" id="1.20.120.1770">
    <property type="match status" value="1"/>
</dbReference>
<name>A0A9P4IWP9_9PEZI</name>
<feature type="transmembrane region" description="Helical" evidence="8">
    <location>
        <begin position="374"/>
        <end position="395"/>
    </location>
</feature>
<evidence type="ECO:0000256" key="3">
    <source>
        <dbReference type="ARBA" id="ARBA00022692"/>
    </source>
</evidence>
<reference evidence="10" key="1">
    <citation type="journal article" date="2020" name="Stud. Mycol.">
        <title>101 Dothideomycetes genomes: a test case for predicting lifestyles and emergence of pathogens.</title>
        <authorList>
            <person name="Haridas S."/>
            <person name="Albert R."/>
            <person name="Binder M."/>
            <person name="Bloem J."/>
            <person name="Labutti K."/>
            <person name="Salamov A."/>
            <person name="Andreopoulos B."/>
            <person name="Baker S."/>
            <person name="Barry K."/>
            <person name="Bills G."/>
            <person name="Bluhm B."/>
            <person name="Cannon C."/>
            <person name="Castanera R."/>
            <person name="Culley D."/>
            <person name="Daum C."/>
            <person name="Ezra D."/>
            <person name="Gonzalez J."/>
            <person name="Henrissat B."/>
            <person name="Kuo A."/>
            <person name="Liang C."/>
            <person name="Lipzen A."/>
            <person name="Lutzoni F."/>
            <person name="Magnuson J."/>
            <person name="Mondo S."/>
            <person name="Nolan M."/>
            <person name="Ohm R."/>
            <person name="Pangilinan J."/>
            <person name="Park H.-J."/>
            <person name="Ramirez L."/>
            <person name="Alfaro M."/>
            <person name="Sun H."/>
            <person name="Tritt A."/>
            <person name="Yoshinaga Y."/>
            <person name="Zwiers L.-H."/>
            <person name="Turgeon B."/>
            <person name="Goodwin S."/>
            <person name="Spatafora J."/>
            <person name="Crous P."/>
            <person name="Grigoriev I."/>
        </authorList>
    </citation>
    <scope>NUCLEOTIDE SEQUENCE</scope>
    <source>
        <strain evidence="10">CBS 260.36</strain>
    </source>
</reference>
<proteinExistence type="predicted"/>
<dbReference type="Pfam" id="PF16010">
    <property type="entry name" value="CDH-cyt"/>
    <property type="match status" value="1"/>
</dbReference>
<feature type="transmembrane region" description="Helical" evidence="8">
    <location>
        <begin position="272"/>
        <end position="297"/>
    </location>
</feature>
<dbReference type="PANTHER" id="PTHR47797">
    <property type="entry name" value="DEHYDROGENASE, PUTATIVE (AFU_ORTHOLOGUE AFUA_8G05805)-RELATED"/>
    <property type="match status" value="1"/>
</dbReference>
<feature type="transmembrane region" description="Helical" evidence="8">
    <location>
        <begin position="240"/>
        <end position="260"/>
    </location>
</feature>
<feature type="transmembrane region" description="Helical" evidence="8">
    <location>
        <begin position="303"/>
        <end position="323"/>
    </location>
</feature>
<evidence type="ECO:0000256" key="8">
    <source>
        <dbReference type="SAM" id="Phobius"/>
    </source>
</evidence>
<dbReference type="InterPro" id="IPR005018">
    <property type="entry name" value="DOMON_domain"/>
</dbReference>
<dbReference type="InterPro" id="IPR006593">
    <property type="entry name" value="Cyt_b561/ferric_Rdtase_TM"/>
</dbReference>
<evidence type="ECO:0000256" key="1">
    <source>
        <dbReference type="ARBA" id="ARBA00004370"/>
    </source>
</evidence>
<evidence type="ECO:0000256" key="5">
    <source>
        <dbReference type="ARBA" id="ARBA00022989"/>
    </source>
</evidence>
<dbReference type="CDD" id="cd09630">
    <property type="entry name" value="CDH_like_cytochrome"/>
    <property type="match status" value="1"/>
</dbReference>
<organism evidence="10 11">
    <name type="scientific">Myriangium duriaei CBS 260.36</name>
    <dbReference type="NCBI Taxonomy" id="1168546"/>
    <lineage>
        <taxon>Eukaryota</taxon>
        <taxon>Fungi</taxon>
        <taxon>Dikarya</taxon>
        <taxon>Ascomycota</taxon>
        <taxon>Pezizomycotina</taxon>
        <taxon>Dothideomycetes</taxon>
        <taxon>Dothideomycetidae</taxon>
        <taxon>Myriangiales</taxon>
        <taxon>Myriangiaceae</taxon>
        <taxon>Myriangium</taxon>
    </lineage>
</organism>
<dbReference type="SMART" id="SM00664">
    <property type="entry name" value="DoH"/>
    <property type="match status" value="1"/>
</dbReference>
<keyword evidence="5 8" id="KW-1133">Transmembrane helix</keyword>
<gene>
    <name evidence="10" type="ORF">K461DRAFT_316006</name>
</gene>
<accession>A0A9P4IWP9</accession>
<dbReference type="PROSITE" id="PS50939">
    <property type="entry name" value="CYTOCHROME_B561"/>
    <property type="match status" value="1"/>
</dbReference>
<feature type="compositionally biased region" description="Low complexity" evidence="7">
    <location>
        <begin position="196"/>
        <end position="227"/>
    </location>
</feature>
<dbReference type="SMART" id="SM00665">
    <property type="entry name" value="B561"/>
    <property type="match status" value="1"/>
</dbReference>
<dbReference type="InterPro" id="IPR015920">
    <property type="entry name" value="Cellobiose_DH-like_cyt"/>
</dbReference>
<dbReference type="Gene3D" id="2.60.40.1210">
    <property type="entry name" value="Cellobiose dehydrogenase, cytochrome domain"/>
    <property type="match status" value="1"/>
</dbReference>
<dbReference type="Proteomes" id="UP000799439">
    <property type="component" value="Unassembled WGS sequence"/>
</dbReference>
<keyword evidence="6 8" id="KW-0472">Membrane</keyword>
<evidence type="ECO:0000256" key="7">
    <source>
        <dbReference type="SAM" id="MobiDB-lite"/>
    </source>
</evidence>
<evidence type="ECO:0000256" key="2">
    <source>
        <dbReference type="ARBA" id="ARBA00022448"/>
    </source>
</evidence>
<evidence type="ECO:0000256" key="4">
    <source>
        <dbReference type="ARBA" id="ARBA00022982"/>
    </source>
</evidence>